<accession>A0A8H5JY29</accession>
<sequence length="228" mass="25592">MPNATAIQRHVVTPRELVSRPRRNQLNPEASAMSDIKEEEAASGSNRTITSPATTWIRGRLSRSRSFSSSATPLRGSLRYNNLRPGLAERSANAGLCGEKIWLTILEEFNDDFEHTVKRLVGLPEDTKVYDQLVGHLCLVISHRAWNNVDPDFCVNSKYWTKHRLSILGFNFYEIQCNDAMPVDFDTQIAKRFGVAAKKLAVGPIPECSPGLQSYLTTHQHIRLASND</sequence>
<dbReference type="EMBL" id="JAAOAQ010000159">
    <property type="protein sequence ID" value="KAF5564030.1"/>
    <property type="molecule type" value="Genomic_DNA"/>
</dbReference>
<comment type="caution">
    <text evidence="2">The sequence shown here is derived from an EMBL/GenBank/DDBJ whole genome shotgun (WGS) entry which is preliminary data.</text>
</comment>
<feature type="region of interest" description="Disordered" evidence="1">
    <location>
        <begin position="15"/>
        <end position="49"/>
    </location>
</feature>
<evidence type="ECO:0000313" key="3">
    <source>
        <dbReference type="Proteomes" id="UP000582016"/>
    </source>
</evidence>
<gene>
    <name evidence="2" type="ORF">FPHYL_4894</name>
</gene>
<keyword evidence="3" id="KW-1185">Reference proteome</keyword>
<dbReference type="Proteomes" id="UP000582016">
    <property type="component" value="Unassembled WGS sequence"/>
</dbReference>
<reference evidence="2 3" key="1">
    <citation type="submission" date="2020-05" db="EMBL/GenBank/DDBJ databases">
        <title>Identification and distribution of gene clusters putatively required for synthesis of sphingolipid metabolism inhibitors in phylogenetically diverse species of the filamentous fungus Fusarium.</title>
        <authorList>
            <person name="Kim H.-S."/>
            <person name="Busman M."/>
            <person name="Brown D.W."/>
            <person name="Divon H."/>
            <person name="Uhlig S."/>
            <person name="Proctor R.H."/>
        </authorList>
    </citation>
    <scope>NUCLEOTIDE SEQUENCE [LARGE SCALE GENOMIC DNA]</scope>
    <source>
        <strain evidence="2 3">NRRL 13617</strain>
    </source>
</reference>
<evidence type="ECO:0000313" key="2">
    <source>
        <dbReference type="EMBL" id="KAF5564030.1"/>
    </source>
</evidence>
<organism evidence="2 3">
    <name type="scientific">Fusarium phyllophilum</name>
    <dbReference type="NCBI Taxonomy" id="47803"/>
    <lineage>
        <taxon>Eukaryota</taxon>
        <taxon>Fungi</taxon>
        <taxon>Dikarya</taxon>
        <taxon>Ascomycota</taxon>
        <taxon>Pezizomycotina</taxon>
        <taxon>Sordariomycetes</taxon>
        <taxon>Hypocreomycetidae</taxon>
        <taxon>Hypocreales</taxon>
        <taxon>Nectriaceae</taxon>
        <taxon>Fusarium</taxon>
        <taxon>Fusarium fujikuroi species complex</taxon>
    </lineage>
</organism>
<dbReference type="OrthoDB" id="5048457at2759"/>
<dbReference type="AlphaFoldDB" id="A0A8H5JY29"/>
<evidence type="ECO:0000256" key="1">
    <source>
        <dbReference type="SAM" id="MobiDB-lite"/>
    </source>
</evidence>
<proteinExistence type="predicted"/>
<protein>
    <submittedName>
        <fullName evidence="2">Uncharacterized protein</fullName>
    </submittedName>
</protein>
<name>A0A8H5JY29_9HYPO</name>